<evidence type="ECO:0000313" key="3">
    <source>
        <dbReference type="WBParaSite" id="Csp11.Scaffold606.g5713.t1"/>
    </source>
</evidence>
<dbReference type="WBParaSite" id="Csp11.Scaffold606.g5713.t1">
    <property type="protein sequence ID" value="Csp11.Scaffold606.g5713.t1"/>
    <property type="gene ID" value="Csp11.Scaffold606.g5713"/>
</dbReference>
<proteinExistence type="predicted"/>
<dbReference type="Pfam" id="PF07245">
    <property type="entry name" value="Phlebovirus_G2"/>
    <property type="match status" value="1"/>
</dbReference>
<accession>A0A1I7TGI5</accession>
<dbReference type="AlphaFoldDB" id="A0A1I7TGI5"/>
<organism evidence="2 3">
    <name type="scientific">Caenorhabditis tropicalis</name>
    <dbReference type="NCBI Taxonomy" id="1561998"/>
    <lineage>
        <taxon>Eukaryota</taxon>
        <taxon>Metazoa</taxon>
        <taxon>Ecdysozoa</taxon>
        <taxon>Nematoda</taxon>
        <taxon>Chromadorea</taxon>
        <taxon>Rhabditida</taxon>
        <taxon>Rhabditina</taxon>
        <taxon>Rhabditomorpha</taxon>
        <taxon>Rhabditoidea</taxon>
        <taxon>Rhabditidae</taxon>
        <taxon>Peloderinae</taxon>
        <taxon>Caenorhabditis</taxon>
    </lineage>
</organism>
<dbReference type="Proteomes" id="UP000095282">
    <property type="component" value="Unplaced"/>
</dbReference>
<dbReference type="InterPro" id="IPR009878">
    <property type="entry name" value="Phlebovirus_G2_fusion"/>
</dbReference>
<keyword evidence="2" id="KW-1185">Reference proteome</keyword>
<name>A0A1I7TGI5_9PELO</name>
<feature type="domain" description="Phlebovirus glycoprotein G2 fusion" evidence="1">
    <location>
        <begin position="2"/>
        <end position="67"/>
    </location>
</feature>
<protein>
    <recommendedName>
        <fullName evidence="1">Phlebovirus glycoprotein G2 fusion domain-containing protein</fullName>
    </recommendedName>
</protein>
<evidence type="ECO:0000313" key="2">
    <source>
        <dbReference type="Proteomes" id="UP000095282"/>
    </source>
</evidence>
<evidence type="ECO:0000259" key="1">
    <source>
        <dbReference type="Pfam" id="PF07245"/>
    </source>
</evidence>
<sequence length="85" mass="9796">MNSLKSWKNKMETIYIFNPIGRTTVSQQMAITVESIQTPPLPIINTWFIRSNDWLCGHRSVKGRITKKSSDTITLKLNDKCQTKL</sequence>
<reference evidence="3" key="1">
    <citation type="submission" date="2016-11" db="UniProtKB">
        <authorList>
            <consortium name="WormBaseParasite"/>
        </authorList>
    </citation>
    <scope>IDENTIFICATION</scope>
</reference>